<evidence type="ECO:0000256" key="1">
    <source>
        <dbReference type="ARBA" id="ARBA00004651"/>
    </source>
</evidence>
<keyword evidence="3 7" id="KW-0812">Transmembrane</keyword>
<comment type="similarity">
    <text evidence="6">Belongs to the ABC-4 integral membrane protein family.</text>
</comment>
<proteinExistence type="inferred from homology"/>
<evidence type="ECO:0000259" key="8">
    <source>
        <dbReference type="Pfam" id="PF02687"/>
    </source>
</evidence>
<feature type="non-terminal residue" evidence="9">
    <location>
        <position position="1"/>
    </location>
</feature>
<dbReference type="PANTHER" id="PTHR30572:SF4">
    <property type="entry name" value="ABC TRANSPORTER PERMEASE YTRF"/>
    <property type="match status" value="1"/>
</dbReference>
<dbReference type="PANTHER" id="PTHR30572">
    <property type="entry name" value="MEMBRANE COMPONENT OF TRANSPORTER-RELATED"/>
    <property type="match status" value="1"/>
</dbReference>
<accession>A0A382MEL3</accession>
<keyword evidence="2" id="KW-1003">Cell membrane</keyword>
<dbReference type="GO" id="GO:0022857">
    <property type="term" value="F:transmembrane transporter activity"/>
    <property type="evidence" value="ECO:0007669"/>
    <property type="project" value="TreeGrafter"/>
</dbReference>
<feature type="transmembrane region" description="Helical" evidence="7">
    <location>
        <begin position="205"/>
        <end position="231"/>
    </location>
</feature>
<gene>
    <name evidence="9" type="ORF">METZ01_LOCUS300238</name>
</gene>
<dbReference type="InterPro" id="IPR050250">
    <property type="entry name" value="Macrolide_Exporter_MacB"/>
</dbReference>
<sequence length="248" mass="27547">NLTHGRVMRMTMETQTTEKDSDLGKASEFYGDVYIPFSTARVFYGDREVKRQSGGITAKEVQIDRLRVQFDSMEHVIQGAKMLERTMRYGHKDKDDYIIRVPLDELATARKINLIFTIVLATIASISLIVGGIGIMNIMLATVTERTNEIGVRRALGAKKLHIIRQFLVETSVLSVAGGILGIAVGLAAPLVARWVLSEYYSYDLAIIFTNWSVALAFGISVCIGIIFGIYPAFRAANLDPIEALRRT</sequence>
<keyword evidence="4 7" id="KW-1133">Transmembrane helix</keyword>
<dbReference type="EMBL" id="UINC01093176">
    <property type="protein sequence ID" value="SVC47384.1"/>
    <property type="molecule type" value="Genomic_DNA"/>
</dbReference>
<evidence type="ECO:0000256" key="3">
    <source>
        <dbReference type="ARBA" id="ARBA00022692"/>
    </source>
</evidence>
<dbReference type="InterPro" id="IPR003838">
    <property type="entry name" value="ABC3_permease_C"/>
</dbReference>
<feature type="domain" description="ABC3 transporter permease C-terminal" evidence="8">
    <location>
        <begin position="122"/>
        <end position="241"/>
    </location>
</feature>
<dbReference type="Pfam" id="PF02687">
    <property type="entry name" value="FtsX"/>
    <property type="match status" value="1"/>
</dbReference>
<keyword evidence="5 7" id="KW-0472">Membrane</keyword>
<protein>
    <recommendedName>
        <fullName evidence="8">ABC3 transporter permease C-terminal domain-containing protein</fullName>
    </recommendedName>
</protein>
<dbReference type="AlphaFoldDB" id="A0A382MEL3"/>
<evidence type="ECO:0000313" key="9">
    <source>
        <dbReference type="EMBL" id="SVC47384.1"/>
    </source>
</evidence>
<evidence type="ECO:0000256" key="5">
    <source>
        <dbReference type="ARBA" id="ARBA00023136"/>
    </source>
</evidence>
<evidence type="ECO:0000256" key="6">
    <source>
        <dbReference type="ARBA" id="ARBA00038076"/>
    </source>
</evidence>
<evidence type="ECO:0000256" key="7">
    <source>
        <dbReference type="SAM" id="Phobius"/>
    </source>
</evidence>
<evidence type="ECO:0000256" key="2">
    <source>
        <dbReference type="ARBA" id="ARBA00022475"/>
    </source>
</evidence>
<comment type="subcellular location">
    <subcellularLocation>
        <location evidence="1">Cell membrane</location>
        <topology evidence="1">Multi-pass membrane protein</topology>
    </subcellularLocation>
</comment>
<name>A0A382MEL3_9ZZZZ</name>
<organism evidence="9">
    <name type="scientific">marine metagenome</name>
    <dbReference type="NCBI Taxonomy" id="408172"/>
    <lineage>
        <taxon>unclassified sequences</taxon>
        <taxon>metagenomes</taxon>
        <taxon>ecological metagenomes</taxon>
    </lineage>
</organism>
<feature type="transmembrane region" description="Helical" evidence="7">
    <location>
        <begin position="173"/>
        <end position="193"/>
    </location>
</feature>
<dbReference type="GO" id="GO:0005886">
    <property type="term" value="C:plasma membrane"/>
    <property type="evidence" value="ECO:0007669"/>
    <property type="project" value="UniProtKB-SubCell"/>
</dbReference>
<feature type="transmembrane region" description="Helical" evidence="7">
    <location>
        <begin position="114"/>
        <end position="140"/>
    </location>
</feature>
<reference evidence="9" key="1">
    <citation type="submission" date="2018-05" db="EMBL/GenBank/DDBJ databases">
        <authorList>
            <person name="Lanie J.A."/>
            <person name="Ng W.-L."/>
            <person name="Kazmierczak K.M."/>
            <person name="Andrzejewski T.M."/>
            <person name="Davidsen T.M."/>
            <person name="Wayne K.J."/>
            <person name="Tettelin H."/>
            <person name="Glass J.I."/>
            <person name="Rusch D."/>
            <person name="Podicherti R."/>
            <person name="Tsui H.-C.T."/>
            <person name="Winkler M.E."/>
        </authorList>
    </citation>
    <scope>NUCLEOTIDE SEQUENCE</scope>
</reference>
<evidence type="ECO:0000256" key="4">
    <source>
        <dbReference type="ARBA" id="ARBA00022989"/>
    </source>
</evidence>